<gene>
    <name evidence="3" type="ORF">ACFQGL_09005</name>
</gene>
<evidence type="ECO:0000256" key="1">
    <source>
        <dbReference type="SAM" id="MobiDB-lite"/>
    </source>
</evidence>
<organism evidence="3 4">
    <name type="scientific">Micromonospora vulcania</name>
    <dbReference type="NCBI Taxonomy" id="1441873"/>
    <lineage>
        <taxon>Bacteria</taxon>
        <taxon>Bacillati</taxon>
        <taxon>Actinomycetota</taxon>
        <taxon>Actinomycetes</taxon>
        <taxon>Micromonosporales</taxon>
        <taxon>Micromonosporaceae</taxon>
        <taxon>Micromonospora</taxon>
    </lineage>
</organism>
<dbReference type="Proteomes" id="UP001596226">
    <property type="component" value="Unassembled WGS sequence"/>
</dbReference>
<feature type="domain" description="Glycosyltransferase 2-like" evidence="2">
    <location>
        <begin position="12"/>
        <end position="145"/>
    </location>
</feature>
<dbReference type="RefSeq" id="WP_377508250.1">
    <property type="nucleotide sequence ID" value="NZ_JBHSQS010000004.1"/>
</dbReference>
<dbReference type="Pfam" id="PF00535">
    <property type="entry name" value="Glycos_transf_2"/>
    <property type="match status" value="1"/>
</dbReference>
<dbReference type="EMBL" id="JBHSQS010000004">
    <property type="protein sequence ID" value="MFC5923478.1"/>
    <property type="molecule type" value="Genomic_DNA"/>
</dbReference>
<dbReference type="PANTHER" id="PTHR22916:SF3">
    <property type="entry name" value="UDP-GLCNAC:BETAGAL BETA-1,3-N-ACETYLGLUCOSAMINYLTRANSFERASE-LIKE PROTEIN 1"/>
    <property type="match status" value="1"/>
</dbReference>
<accession>A0ABW1H3F8</accession>
<protein>
    <submittedName>
        <fullName evidence="3">Glycosyltransferase family 2 protein</fullName>
    </submittedName>
</protein>
<dbReference type="SUPFAM" id="SSF53448">
    <property type="entry name" value="Nucleotide-diphospho-sugar transferases"/>
    <property type="match status" value="1"/>
</dbReference>
<keyword evidence="4" id="KW-1185">Reference proteome</keyword>
<sequence>MVNEPTHAPLLSIVVPVYGVEAYLYQCLESIRADIPAGEADAVELIAVDDASPDGCGAMLRSYAAGRDGVRVVHLSSNVGLGLARNAGLDVATGRYVWFVDSDDWLPPGTIAAVLDRLRQHQPDLLMLDHLRVHEDGRREIDASSHLLRGISGVARLADQPQLLRVQHTAWNKVVRRAFLDELELRFYPGWYEDIPFSHPLLIGAEKISVLDRVCYLYRQGRQGAITSTRSGRHFDAFDQYERLMDWVRRRHPDERLQAELFELMISHYLVVVGNDDRLHPHLRRAFFHRVAEHYRRYLPTGGYPLPPGVGGLKHRLVGRGDYLAYSALRQAHRVAGRLRRPGAGGPADDGARSDSADGEADREADTATAAWSGIGPAVDDASLTVSAARPDALAGRRLP</sequence>
<feature type="region of interest" description="Disordered" evidence="1">
    <location>
        <begin position="338"/>
        <end position="374"/>
    </location>
</feature>
<dbReference type="InterPro" id="IPR001173">
    <property type="entry name" value="Glyco_trans_2-like"/>
</dbReference>
<comment type="caution">
    <text evidence="3">The sequence shown here is derived from an EMBL/GenBank/DDBJ whole genome shotgun (WGS) entry which is preliminary data.</text>
</comment>
<dbReference type="PANTHER" id="PTHR22916">
    <property type="entry name" value="GLYCOSYLTRANSFERASE"/>
    <property type="match status" value="1"/>
</dbReference>
<dbReference type="CDD" id="cd00761">
    <property type="entry name" value="Glyco_tranf_GTA_type"/>
    <property type="match status" value="1"/>
</dbReference>
<evidence type="ECO:0000313" key="4">
    <source>
        <dbReference type="Proteomes" id="UP001596226"/>
    </source>
</evidence>
<proteinExistence type="predicted"/>
<dbReference type="InterPro" id="IPR029044">
    <property type="entry name" value="Nucleotide-diphossugar_trans"/>
</dbReference>
<evidence type="ECO:0000313" key="3">
    <source>
        <dbReference type="EMBL" id="MFC5923478.1"/>
    </source>
</evidence>
<name>A0ABW1H3F8_9ACTN</name>
<dbReference type="Gene3D" id="3.90.550.10">
    <property type="entry name" value="Spore Coat Polysaccharide Biosynthesis Protein SpsA, Chain A"/>
    <property type="match status" value="1"/>
</dbReference>
<reference evidence="4" key="1">
    <citation type="journal article" date="2019" name="Int. J. Syst. Evol. Microbiol.">
        <title>The Global Catalogue of Microorganisms (GCM) 10K type strain sequencing project: providing services to taxonomists for standard genome sequencing and annotation.</title>
        <authorList>
            <consortium name="The Broad Institute Genomics Platform"/>
            <consortium name="The Broad Institute Genome Sequencing Center for Infectious Disease"/>
            <person name="Wu L."/>
            <person name="Ma J."/>
        </authorList>
    </citation>
    <scope>NUCLEOTIDE SEQUENCE [LARGE SCALE GENOMIC DNA]</scope>
    <source>
        <strain evidence="4">CGMCC 4.7144</strain>
    </source>
</reference>
<feature type="compositionally biased region" description="Basic and acidic residues" evidence="1">
    <location>
        <begin position="350"/>
        <end position="366"/>
    </location>
</feature>
<evidence type="ECO:0000259" key="2">
    <source>
        <dbReference type="Pfam" id="PF00535"/>
    </source>
</evidence>